<sequence length="253" mass="27160">MLGLRPVLAPAHHKYGEHPNQVYDLWPAEDPDAPLVILLHGGYWRYDRMHLTPFAAHLAKSGFTTVLPGFRRMGGAGGYPATFDDIALLVDTIPAGRPYVLAGHCSGGHLALWAAARGLLPEDSPWHTTELPTAVLALAPITDLAATIREGLSNDAGLELIGPAERVESLLPLVDPLTMLRGPGTTGVPTVVLHGEVDEELPHEQFTDYAAVHTDAELVTLPGIGHYTLIEPGSEASGSVVDALHRMSRPWRP</sequence>
<evidence type="ECO:0000313" key="4">
    <source>
        <dbReference type="EMBL" id="BAM21060.1"/>
    </source>
</evidence>
<feature type="domain" description="AB hydrolase-1" evidence="2">
    <location>
        <begin position="36"/>
        <end position="232"/>
    </location>
</feature>
<dbReference type="EMBL" id="JX137118">
    <property type="protein sequence ID" value="AGG37777.1"/>
    <property type="molecule type" value="Genomic_DNA"/>
</dbReference>
<accession>I4DT20</accession>
<protein>
    <submittedName>
        <fullName evidence="3">AntO</fullName>
    </submittedName>
    <submittedName>
        <fullName evidence="4">Lipase-esterase</fullName>
    </submittedName>
</protein>
<reference evidence="3" key="1">
    <citation type="journal article" date="2012" name="Org. Lett.">
        <title>Biosynthetic pathway for high structural diversity of a common dilactone core in antimycin production.</title>
        <authorList>
            <person name="Yan Y."/>
            <person name="Zhang L."/>
            <person name="Ito T."/>
            <person name="Qu X."/>
            <person name="Asakawa Y."/>
            <person name="Awakawa T."/>
            <person name="Abe I."/>
            <person name="Liu W."/>
        </authorList>
    </citation>
    <scope>NUCLEOTIDE SEQUENCE</scope>
    <source>
        <strain evidence="3">NBRC 12747</strain>
    </source>
</reference>
<dbReference type="InterPro" id="IPR029058">
    <property type="entry name" value="AB_hydrolase_fold"/>
</dbReference>
<keyword evidence="1" id="KW-0378">Hydrolase</keyword>
<dbReference type="AlphaFoldDB" id="I4DT20"/>
<evidence type="ECO:0000259" key="2">
    <source>
        <dbReference type="Pfam" id="PF12697"/>
    </source>
</evidence>
<dbReference type="Pfam" id="PF12697">
    <property type="entry name" value="Abhydrolase_6"/>
    <property type="match status" value="1"/>
</dbReference>
<dbReference type="SUPFAM" id="SSF53474">
    <property type="entry name" value="alpha/beta-Hydrolases"/>
    <property type="match status" value="1"/>
</dbReference>
<proteinExistence type="predicted"/>
<dbReference type="EMBL" id="AB727666">
    <property type="protein sequence ID" value="BAM21060.1"/>
    <property type="molecule type" value="Genomic_DNA"/>
</dbReference>
<dbReference type="InterPro" id="IPR000073">
    <property type="entry name" value="AB_hydrolase_1"/>
</dbReference>
<evidence type="ECO:0000313" key="3">
    <source>
        <dbReference type="EMBL" id="AGG37777.1"/>
    </source>
</evidence>
<name>I4DT20_9ACTN</name>
<reference evidence="4" key="2">
    <citation type="submission" date="2012-06" db="EMBL/GenBank/DDBJ databases">
        <title>Biosynthetic Pathway for Highly Structural Diversity of a Common Dilactone Core in Antimycin Production.</title>
        <authorList>
            <person name="Yan Y."/>
            <person name="Zhang L."/>
            <person name="Ito T."/>
            <person name="Qu X."/>
            <person name="Asakawa Y."/>
            <person name="Awakawa T."/>
            <person name="Abe I."/>
            <person name="Liu W."/>
        </authorList>
    </citation>
    <scope>NUCLEOTIDE SEQUENCE</scope>
    <source>
        <strain evidence="4">NBRC 12747</strain>
    </source>
</reference>
<dbReference type="Gene3D" id="3.40.50.1820">
    <property type="entry name" value="alpha/beta hydrolase"/>
    <property type="match status" value="1"/>
</dbReference>
<evidence type="ECO:0000256" key="1">
    <source>
        <dbReference type="ARBA" id="ARBA00022801"/>
    </source>
</evidence>
<dbReference type="PANTHER" id="PTHR48081">
    <property type="entry name" value="AB HYDROLASE SUPERFAMILY PROTEIN C4A8.06C"/>
    <property type="match status" value="1"/>
</dbReference>
<gene>
    <name evidence="4" type="primary">Ant2O</name>
    <name evidence="3" type="synonym">antO</name>
</gene>
<dbReference type="GO" id="GO:0016787">
    <property type="term" value="F:hydrolase activity"/>
    <property type="evidence" value="ECO:0007669"/>
    <property type="project" value="UniProtKB-KW"/>
</dbReference>
<dbReference type="InterPro" id="IPR050300">
    <property type="entry name" value="GDXG_lipolytic_enzyme"/>
</dbReference>
<organism evidence="4">
    <name type="scientific">Streptomyces blastmyceticus</name>
    <dbReference type="NCBI Taxonomy" id="68180"/>
    <lineage>
        <taxon>Bacteria</taxon>
        <taxon>Bacillati</taxon>
        <taxon>Actinomycetota</taxon>
        <taxon>Actinomycetes</taxon>
        <taxon>Kitasatosporales</taxon>
        <taxon>Streptomycetaceae</taxon>
        <taxon>Streptomyces</taxon>
    </lineage>
</organism>